<keyword evidence="1" id="KW-0812">Transmembrane</keyword>
<keyword evidence="1" id="KW-1133">Transmembrane helix</keyword>
<dbReference type="RefSeq" id="WP_009432053.1">
    <property type="nucleotide sequence ID" value="NZ_CAACYI010000001.1"/>
</dbReference>
<dbReference type="InterPro" id="IPR017259">
    <property type="entry name" value="UCP037672"/>
</dbReference>
<protein>
    <submittedName>
        <fullName evidence="2">Domain of uncharacterized function (DUF3784)</fullName>
    </submittedName>
</protein>
<dbReference type="Pfam" id="PF12650">
    <property type="entry name" value="DUF3784"/>
    <property type="match status" value="1"/>
</dbReference>
<name>A0A8H2M4E7_9FIRM</name>
<proteinExistence type="predicted"/>
<evidence type="ECO:0000313" key="2">
    <source>
        <dbReference type="EMBL" id="VFB15961.1"/>
    </source>
</evidence>
<dbReference type="Proteomes" id="UP000377798">
    <property type="component" value="Unassembled WGS sequence"/>
</dbReference>
<comment type="caution">
    <text evidence="2">The sequence shown here is derived from an EMBL/GenBank/DDBJ whole genome shotgun (WGS) entry which is preliminary data.</text>
</comment>
<feature type="transmembrane region" description="Helical" evidence="1">
    <location>
        <begin position="64"/>
        <end position="82"/>
    </location>
</feature>
<keyword evidence="3" id="KW-1185">Reference proteome</keyword>
<gene>
    <name evidence="2" type="ORF">NCTC13150_00470</name>
</gene>
<dbReference type="EMBL" id="CAACYI010000001">
    <property type="protein sequence ID" value="VFB15961.1"/>
    <property type="molecule type" value="Genomic_DNA"/>
</dbReference>
<evidence type="ECO:0000313" key="3">
    <source>
        <dbReference type="Proteomes" id="UP000377798"/>
    </source>
</evidence>
<evidence type="ECO:0000256" key="1">
    <source>
        <dbReference type="SAM" id="Phobius"/>
    </source>
</evidence>
<feature type="transmembrane region" description="Helical" evidence="1">
    <location>
        <begin position="12"/>
        <end position="30"/>
    </location>
</feature>
<organism evidence="2 3">
    <name type="scientific">Urinicoccus massiliensis</name>
    <dbReference type="NCBI Taxonomy" id="1723382"/>
    <lineage>
        <taxon>Bacteria</taxon>
        <taxon>Bacillati</taxon>
        <taxon>Bacillota</taxon>
        <taxon>Tissierellia</taxon>
        <taxon>Tissierellales</taxon>
        <taxon>Peptoniphilaceae</taxon>
        <taxon>Urinicoccus</taxon>
    </lineage>
</organism>
<feature type="transmembrane region" description="Helical" evidence="1">
    <location>
        <begin position="94"/>
        <end position="114"/>
    </location>
</feature>
<keyword evidence="1" id="KW-0472">Membrane</keyword>
<dbReference type="AlphaFoldDB" id="A0A8H2M4E7"/>
<accession>A0A8H2M4E7</accession>
<sequence>MNLADPQDIIVKIVVLLIPIILCLFSLYMIDKTNGNIIAGFNTMEEEKKKELIRKGYLSKVKKMLLIMILPLLIAFLSSFFVKDIELYNDILMGAWGLFGIITILGIVVVNYSMRR</sequence>
<reference evidence="2 3" key="1">
    <citation type="submission" date="2019-02" db="EMBL/GenBank/DDBJ databases">
        <authorList>
            <consortium name="Pathogen Informatics"/>
        </authorList>
    </citation>
    <scope>NUCLEOTIDE SEQUENCE [LARGE SCALE GENOMIC DNA]</scope>
    <source>
        <strain evidence="2 3">3012STDY7089603</strain>
    </source>
</reference>